<dbReference type="InterPro" id="IPR039426">
    <property type="entry name" value="TonB-dep_rcpt-like"/>
</dbReference>
<keyword evidence="3 14" id="KW-0813">Transport</keyword>
<keyword evidence="11 14" id="KW-0472">Membrane</keyword>
<dbReference type="PROSITE" id="PS52016">
    <property type="entry name" value="TONB_DEPENDENT_REC_3"/>
    <property type="match status" value="1"/>
</dbReference>
<organism evidence="18 19">
    <name type="scientific">Isoalcanivorax beigongshangi</name>
    <dbReference type="NCBI Taxonomy" id="3238810"/>
    <lineage>
        <taxon>Bacteria</taxon>
        <taxon>Pseudomonadati</taxon>
        <taxon>Pseudomonadota</taxon>
        <taxon>Gammaproteobacteria</taxon>
        <taxon>Oceanospirillales</taxon>
        <taxon>Alcanivoracaceae</taxon>
        <taxon>Isoalcanivorax</taxon>
    </lineage>
</organism>
<keyword evidence="9" id="KW-0406">Ion transport</keyword>
<dbReference type="SMART" id="SM00965">
    <property type="entry name" value="STN"/>
    <property type="match status" value="1"/>
</dbReference>
<evidence type="ECO:0000256" key="1">
    <source>
        <dbReference type="ARBA" id="ARBA00004571"/>
    </source>
</evidence>
<keyword evidence="4 14" id="KW-1134">Transmembrane beta strand</keyword>
<dbReference type="Gene3D" id="2.170.130.10">
    <property type="entry name" value="TonB-dependent receptor, plug domain"/>
    <property type="match status" value="1"/>
</dbReference>
<dbReference type="InterPro" id="IPR010917">
    <property type="entry name" value="TonB_rcpt_CS"/>
</dbReference>
<accession>A0ABV4AH67</accession>
<evidence type="ECO:0000256" key="12">
    <source>
        <dbReference type="ARBA" id="ARBA00023170"/>
    </source>
</evidence>
<dbReference type="NCBIfam" id="TIGR01783">
    <property type="entry name" value="TonB-siderophor"/>
    <property type="match status" value="1"/>
</dbReference>
<evidence type="ECO:0000256" key="9">
    <source>
        <dbReference type="ARBA" id="ARBA00023065"/>
    </source>
</evidence>
<dbReference type="Gene3D" id="3.55.50.30">
    <property type="match status" value="1"/>
</dbReference>
<evidence type="ECO:0000256" key="16">
    <source>
        <dbReference type="RuleBase" id="RU003357"/>
    </source>
</evidence>
<keyword evidence="6 14" id="KW-0812">Transmembrane</keyword>
<dbReference type="InterPro" id="IPR012910">
    <property type="entry name" value="Plug_dom"/>
</dbReference>
<protein>
    <submittedName>
        <fullName evidence="18">TonB-dependent siderophore receptor</fullName>
    </submittedName>
</protein>
<name>A0ABV4AH67_9GAMM</name>
<dbReference type="PANTHER" id="PTHR32552">
    <property type="entry name" value="FERRICHROME IRON RECEPTOR-RELATED"/>
    <property type="match status" value="1"/>
</dbReference>
<evidence type="ECO:0000256" key="15">
    <source>
        <dbReference type="PROSITE-ProRule" id="PRU10144"/>
    </source>
</evidence>
<dbReference type="CDD" id="cd01347">
    <property type="entry name" value="ligand_gated_channel"/>
    <property type="match status" value="1"/>
</dbReference>
<evidence type="ECO:0000256" key="6">
    <source>
        <dbReference type="ARBA" id="ARBA00022692"/>
    </source>
</evidence>
<keyword evidence="8" id="KW-0408">Iron</keyword>
<dbReference type="PANTHER" id="PTHR32552:SF82">
    <property type="entry name" value="FCUA PROTEIN"/>
    <property type="match status" value="1"/>
</dbReference>
<keyword evidence="10 16" id="KW-0798">TonB box</keyword>
<gene>
    <name evidence="18" type="ORF">AB5I84_04275</name>
</gene>
<dbReference type="Proteomes" id="UP001562065">
    <property type="component" value="Unassembled WGS sequence"/>
</dbReference>
<dbReference type="EMBL" id="JBGCUO010000001">
    <property type="protein sequence ID" value="MEY1661361.1"/>
    <property type="molecule type" value="Genomic_DNA"/>
</dbReference>
<evidence type="ECO:0000256" key="13">
    <source>
        <dbReference type="ARBA" id="ARBA00023237"/>
    </source>
</evidence>
<dbReference type="SUPFAM" id="SSF56935">
    <property type="entry name" value="Porins"/>
    <property type="match status" value="1"/>
</dbReference>
<keyword evidence="13 14" id="KW-0998">Cell outer membrane</keyword>
<evidence type="ECO:0000256" key="5">
    <source>
        <dbReference type="ARBA" id="ARBA00022496"/>
    </source>
</evidence>
<evidence type="ECO:0000256" key="11">
    <source>
        <dbReference type="ARBA" id="ARBA00023136"/>
    </source>
</evidence>
<dbReference type="InterPro" id="IPR010105">
    <property type="entry name" value="TonB_sidphr_rcpt"/>
</dbReference>
<keyword evidence="5" id="KW-0410">Iron transport</keyword>
<comment type="caution">
    <text evidence="18">The sequence shown here is derived from an EMBL/GenBank/DDBJ whole genome shotgun (WGS) entry which is preliminary data.</text>
</comment>
<sequence>MLRHTYGGRSAADSALSPAPARGTRTALAWALCASLGTVGGVAAVTPALAQQADSAVARSSYRIAAGPLASVLHQFASHAGVRVQLDPALARGRQSGGLSGDYSIQEGLAALLSEHGLQAVRQGGGYAVVATAASDASTLTLAPVSVQGQTGQTLRYAGEQVAPGSRVGLLGDRDFMETPFSTVAYTEKYIADQQATDIQQIIAKTDPSVFISGIAGESLESYSIRGLPSAVNDVSVNGLAGVGAYHRNAPEMFERIDVLKGPSALLNGMPPKGSAGGAVNLVTKRAGDDPLTRFTGSWQSDAQVGGHVDVGRRFGDNNEFGVRFNGVYRDGETAVKKQDKEVKMASLGLDWRGERARLSADLYHMEDYTEGLTRGLTLAPGVAVPKPPKPGTSWNPPWSFFDNTDKGGLLRGEFDITDQLMVYATAGLSKSEIDTIMGVGNVLNSSGDFSINYSGVSDRMERKSAEVGLQGSVQTGVVGHRFAVNATYYKEDYTLRGFRNLLPNNWLSNIYRPEWGPEVARPSNIPALTDTGTTLTSVGAADTLSFFDEQLQLTVGVRHQQVESEVKSYLPGPAQPRYDKNATTPAAALLYRATEQVSLYANYSEGLSQGPIAPIGTTNAGEVFKPFKSKQHEIGVKFDLGEFAHTLSLYEIKRPNGYTDNNQYVFGGEQRNRGVEWGFFGAPVVSLRVMGGVAYSDAEVTRAVTPNLEGQQATGLPEWQAKLGVEWDVPVVERLTLTANTSYASKQYVDAANTQSIPDRTLLDLGARYRTGLANYPVTFRAAVTNVTNKAYWATPHFTNLALGAPRTFQLSASVDF</sequence>
<dbReference type="Pfam" id="PF00593">
    <property type="entry name" value="TonB_dep_Rec_b-barrel"/>
    <property type="match status" value="1"/>
</dbReference>
<evidence type="ECO:0000313" key="19">
    <source>
        <dbReference type="Proteomes" id="UP001562065"/>
    </source>
</evidence>
<dbReference type="InterPro" id="IPR036942">
    <property type="entry name" value="Beta-barrel_TonB_sf"/>
</dbReference>
<dbReference type="Gene3D" id="2.40.170.20">
    <property type="entry name" value="TonB-dependent receptor, beta-barrel domain"/>
    <property type="match status" value="1"/>
</dbReference>
<dbReference type="Pfam" id="PF07660">
    <property type="entry name" value="STN"/>
    <property type="match status" value="1"/>
</dbReference>
<dbReference type="Pfam" id="PF07715">
    <property type="entry name" value="Plug"/>
    <property type="match status" value="1"/>
</dbReference>
<reference evidence="18 19" key="1">
    <citation type="submission" date="2024-07" db="EMBL/GenBank/DDBJ databases">
        <authorList>
            <person name="Ren Q."/>
        </authorList>
    </citation>
    <scope>NUCLEOTIDE SEQUENCE [LARGE SCALE GENOMIC DNA]</scope>
    <source>
        <strain evidence="18 19">REN37</strain>
    </source>
</reference>
<comment type="subcellular location">
    <subcellularLocation>
        <location evidence="1 14">Cell outer membrane</location>
        <topology evidence="1 14">Multi-pass membrane protein</topology>
    </subcellularLocation>
</comment>
<evidence type="ECO:0000259" key="17">
    <source>
        <dbReference type="SMART" id="SM00965"/>
    </source>
</evidence>
<evidence type="ECO:0000256" key="4">
    <source>
        <dbReference type="ARBA" id="ARBA00022452"/>
    </source>
</evidence>
<dbReference type="PROSITE" id="PS01156">
    <property type="entry name" value="TONB_DEPENDENT_REC_2"/>
    <property type="match status" value="1"/>
</dbReference>
<keyword evidence="12 18" id="KW-0675">Receptor</keyword>
<dbReference type="RefSeq" id="WP_369454619.1">
    <property type="nucleotide sequence ID" value="NZ_JBGCUO010000001.1"/>
</dbReference>
<feature type="domain" description="Secretin/TonB short N-terminal" evidence="17">
    <location>
        <begin position="82"/>
        <end position="133"/>
    </location>
</feature>
<evidence type="ECO:0000313" key="18">
    <source>
        <dbReference type="EMBL" id="MEY1661361.1"/>
    </source>
</evidence>
<dbReference type="InterPro" id="IPR000531">
    <property type="entry name" value="Beta-barrel_TonB"/>
</dbReference>
<proteinExistence type="inferred from homology"/>
<keyword evidence="19" id="KW-1185">Reference proteome</keyword>
<evidence type="ECO:0000256" key="14">
    <source>
        <dbReference type="PROSITE-ProRule" id="PRU01360"/>
    </source>
</evidence>
<feature type="short sequence motif" description="TonB C-terminal box" evidence="15">
    <location>
        <begin position="801"/>
        <end position="818"/>
    </location>
</feature>
<dbReference type="InterPro" id="IPR011662">
    <property type="entry name" value="Secretin/TonB_short_N"/>
</dbReference>
<dbReference type="InterPro" id="IPR037066">
    <property type="entry name" value="Plug_dom_sf"/>
</dbReference>
<evidence type="ECO:0000256" key="3">
    <source>
        <dbReference type="ARBA" id="ARBA00022448"/>
    </source>
</evidence>
<evidence type="ECO:0000256" key="2">
    <source>
        <dbReference type="ARBA" id="ARBA00009810"/>
    </source>
</evidence>
<evidence type="ECO:0000256" key="8">
    <source>
        <dbReference type="ARBA" id="ARBA00023004"/>
    </source>
</evidence>
<evidence type="ECO:0000256" key="10">
    <source>
        <dbReference type="ARBA" id="ARBA00023077"/>
    </source>
</evidence>
<keyword evidence="7" id="KW-0732">Signal</keyword>
<comment type="similarity">
    <text evidence="2 14 16">Belongs to the TonB-dependent receptor family.</text>
</comment>
<evidence type="ECO:0000256" key="7">
    <source>
        <dbReference type="ARBA" id="ARBA00022729"/>
    </source>
</evidence>